<dbReference type="InterPro" id="IPR043130">
    <property type="entry name" value="CDP-OH_PTrfase_TM_dom"/>
</dbReference>
<dbReference type="InterPro" id="IPR050324">
    <property type="entry name" value="CDP-alcohol_PTase-I"/>
</dbReference>
<dbReference type="PIRSF" id="PIRSF000847">
    <property type="entry name" value="Phos_ph_gly_syn"/>
    <property type="match status" value="1"/>
</dbReference>
<reference evidence="16" key="1">
    <citation type="submission" date="2022-06" db="EMBL/GenBank/DDBJ databases">
        <title>Sneathiella actinostolidae sp. nov., isolated from a sea anemonein the Western Pacific Ocean.</title>
        <authorList>
            <person name="Wei M.J."/>
        </authorList>
    </citation>
    <scope>NUCLEOTIDE SEQUENCE</scope>
    <source>
        <strain evidence="16">PHK-P5</strain>
    </source>
</reference>
<name>A0ABY4W043_9PROT</name>
<evidence type="ECO:0000256" key="13">
    <source>
        <dbReference type="ARBA" id="ARBA00023264"/>
    </source>
</evidence>
<comment type="catalytic activity">
    <reaction evidence="14">
        <text>a CDP-1,2-diacyl-sn-glycerol + sn-glycerol 3-phosphate = a 1,2-diacyl-sn-glycero-3-phospho-(1'-sn-glycero-3'-phosphate) + CMP + H(+)</text>
        <dbReference type="Rhea" id="RHEA:12593"/>
        <dbReference type="ChEBI" id="CHEBI:15378"/>
        <dbReference type="ChEBI" id="CHEBI:57597"/>
        <dbReference type="ChEBI" id="CHEBI:58332"/>
        <dbReference type="ChEBI" id="CHEBI:60110"/>
        <dbReference type="ChEBI" id="CHEBI:60377"/>
        <dbReference type="EC" id="2.7.8.5"/>
    </reaction>
</comment>
<dbReference type="Gene3D" id="1.20.120.1760">
    <property type="match status" value="1"/>
</dbReference>
<evidence type="ECO:0000256" key="4">
    <source>
        <dbReference type="ARBA" id="ARBA00010441"/>
    </source>
</evidence>
<comment type="subcellular location">
    <subcellularLocation>
        <location evidence="1">Membrane</location>
        <topology evidence="1">Multi-pass membrane protein</topology>
    </subcellularLocation>
</comment>
<feature type="transmembrane region" description="Helical" evidence="15">
    <location>
        <begin position="28"/>
        <end position="48"/>
    </location>
</feature>
<proteinExistence type="inferred from homology"/>
<evidence type="ECO:0000313" key="16">
    <source>
        <dbReference type="EMBL" id="USG59468.1"/>
    </source>
</evidence>
<evidence type="ECO:0000256" key="9">
    <source>
        <dbReference type="ARBA" id="ARBA00022989"/>
    </source>
</evidence>
<keyword evidence="12" id="KW-0594">Phospholipid biosynthesis</keyword>
<dbReference type="InterPro" id="IPR004570">
    <property type="entry name" value="Phosphatidylglycerol_P_synth"/>
</dbReference>
<dbReference type="Proteomes" id="UP001056291">
    <property type="component" value="Chromosome"/>
</dbReference>
<comment type="pathway">
    <text evidence="2">Phospholipid metabolism; phosphatidylglycerol biosynthesis; phosphatidylglycerol from CDP-diacylglycerol: step 1/2.</text>
</comment>
<comment type="similarity">
    <text evidence="4">Belongs to the CDP-alcohol phosphatidyltransferase class-I family.</text>
</comment>
<evidence type="ECO:0000256" key="11">
    <source>
        <dbReference type="ARBA" id="ARBA00023136"/>
    </source>
</evidence>
<keyword evidence="9 15" id="KW-1133">Transmembrane helix</keyword>
<feature type="transmembrane region" description="Helical" evidence="15">
    <location>
        <begin position="86"/>
        <end position="110"/>
    </location>
</feature>
<evidence type="ECO:0000256" key="12">
    <source>
        <dbReference type="ARBA" id="ARBA00023209"/>
    </source>
</evidence>
<dbReference type="PANTHER" id="PTHR14269">
    <property type="entry name" value="CDP-DIACYLGLYCEROL--GLYCEROL-3-PHOSPHATE 3-PHOSPHATIDYLTRANSFERASE-RELATED"/>
    <property type="match status" value="1"/>
</dbReference>
<dbReference type="PANTHER" id="PTHR14269:SF62">
    <property type="entry name" value="CDP-DIACYLGLYCEROL--GLYCEROL-3-PHOSPHATE 3-PHOSPHATIDYLTRANSFERASE 1, CHLOROPLASTIC"/>
    <property type="match status" value="1"/>
</dbReference>
<evidence type="ECO:0000313" key="17">
    <source>
        <dbReference type="Proteomes" id="UP001056291"/>
    </source>
</evidence>
<accession>A0ABY4W043</accession>
<keyword evidence="13" id="KW-1208">Phospholipid metabolism</keyword>
<dbReference type="EC" id="2.7.8.5" evidence="5"/>
<evidence type="ECO:0000256" key="7">
    <source>
        <dbReference type="ARBA" id="ARBA00022516"/>
    </source>
</evidence>
<sequence>MNIPNSITLFRMMLVPLIVWLILREQMLAAFIVFLIAGVTDALDGLIAKQFDLVTPLGTYLDPLADKVLLVSIYVTLGIQEFLPSWLVILVVSRDILIVGGILLTFLMELNLEIAPSKISKFNTFFQISLAALILGDRGLNIDDNFFIVMCIYAVAVTTVLSGHNYILQWSRQNS</sequence>
<feature type="transmembrane region" description="Helical" evidence="15">
    <location>
        <begin position="146"/>
        <end position="168"/>
    </location>
</feature>
<evidence type="ECO:0000256" key="14">
    <source>
        <dbReference type="ARBA" id="ARBA00048586"/>
    </source>
</evidence>
<comment type="pathway">
    <text evidence="3">Lipid metabolism.</text>
</comment>
<keyword evidence="17" id="KW-1185">Reference proteome</keyword>
<dbReference type="EMBL" id="CP098747">
    <property type="protein sequence ID" value="USG59468.1"/>
    <property type="molecule type" value="Genomic_DNA"/>
</dbReference>
<dbReference type="Pfam" id="PF01066">
    <property type="entry name" value="CDP-OH_P_transf"/>
    <property type="match status" value="1"/>
</dbReference>
<gene>
    <name evidence="16" type="ORF">NBZ79_09730</name>
</gene>
<dbReference type="InterPro" id="IPR000462">
    <property type="entry name" value="CDP-OH_P_trans"/>
</dbReference>
<keyword evidence="10" id="KW-0443">Lipid metabolism</keyword>
<evidence type="ECO:0000256" key="1">
    <source>
        <dbReference type="ARBA" id="ARBA00004141"/>
    </source>
</evidence>
<evidence type="ECO:0000256" key="2">
    <source>
        <dbReference type="ARBA" id="ARBA00005042"/>
    </source>
</evidence>
<keyword evidence="7" id="KW-0444">Lipid biosynthesis</keyword>
<evidence type="ECO:0000256" key="6">
    <source>
        <dbReference type="ARBA" id="ARBA00014944"/>
    </source>
</evidence>
<evidence type="ECO:0000256" key="8">
    <source>
        <dbReference type="ARBA" id="ARBA00022692"/>
    </source>
</evidence>
<evidence type="ECO:0000256" key="10">
    <source>
        <dbReference type="ARBA" id="ARBA00023098"/>
    </source>
</evidence>
<keyword evidence="8 15" id="KW-0812">Transmembrane</keyword>
<protein>
    <recommendedName>
        <fullName evidence="6">CDP-diacylglycerol--glycerol-3-phosphate 3-phosphatidyltransferase</fullName>
        <ecNumber evidence="5">2.7.8.5</ecNumber>
    </recommendedName>
</protein>
<keyword evidence="11 15" id="KW-0472">Membrane</keyword>
<evidence type="ECO:0000256" key="3">
    <source>
        <dbReference type="ARBA" id="ARBA00005189"/>
    </source>
</evidence>
<dbReference type="RefSeq" id="WP_251932189.1">
    <property type="nucleotide sequence ID" value="NZ_CP098747.1"/>
</dbReference>
<organism evidence="16 17">
    <name type="scientific">Sneathiella marina</name>
    <dbReference type="NCBI Taxonomy" id="2950108"/>
    <lineage>
        <taxon>Bacteria</taxon>
        <taxon>Pseudomonadati</taxon>
        <taxon>Pseudomonadota</taxon>
        <taxon>Alphaproteobacteria</taxon>
        <taxon>Sneathiellales</taxon>
        <taxon>Sneathiellaceae</taxon>
        <taxon>Sneathiella</taxon>
    </lineage>
</organism>
<evidence type="ECO:0000256" key="5">
    <source>
        <dbReference type="ARBA" id="ARBA00013170"/>
    </source>
</evidence>
<evidence type="ECO:0000256" key="15">
    <source>
        <dbReference type="SAM" id="Phobius"/>
    </source>
</evidence>